<organism evidence="2 3">
    <name type="scientific">Protea cynaroides</name>
    <dbReference type="NCBI Taxonomy" id="273540"/>
    <lineage>
        <taxon>Eukaryota</taxon>
        <taxon>Viridiplantae</taxon>
        <taxon>Streptophyta</taxon>
        <taxon>Embryophyta</taxon>
        <taxon>Tracheophyta</taxon>
        <taxon>Spermatophyta</taxon>
        <taxon>Magnoliopsida</taxon>
        <taxon>Proteales</taxon>
        <taxon>Proteaceae</taxon>
        <taxon>Protea</taxon>
    </lineage>
</organism>
<keyword evidence="1" id="KW-0472">Membrane</keyword>
<proteinExistence type="predicted"/>
<accession>A0A9Q0GWN5</accession>
<dbReference type="OrthoDB" id="1689175at2759"/>
<dbReference type="EMBL" id="JAMYWD010000012">
    <property type="protein sequence ID" value="KAJ4953034.1"/>
    <property type="molecule type" value="Genomic_DNA"/>
</dbReference>
<sequence>MVKLASAREIRLYGPWFSRNRLEYINAGIHVFASIILLAGFVSLFSMEAKSGLVILLIALMLLTLVNVHDLFAHLAGIDYRLPLIGFDSQFALVEIAVPIVQASGSLLAFLSILLIFLQEEKGFGYYKWEKHAVSMLVAGPVLWLIGSIHNSCQIYERADGHVQILQVGVHTPFLMGSLLFMVGAILNLRDRKWEFNHGLMLLGKNWVWMGIFGSLLFLLGGLVNLVKVFKMQQPGGMRLEKLRGGAQERLIQEREGQVPLILEEQRKRKQSEEAKPIASTPYKDVLVSGL</sequence>
<keyword evidence="1" id="KW-0812">Transmembrane</keyword>
<feature type="transmembrane region" description="Helical" evidence="1">
    <location>
        <begin position="207"/>
        <end position="230"/>
    </location>
</feature>
<dbReference type="Proteomes" id="UP001141806">
    <property type="component" value="Unassembled WGS sequence"/>
</dbReference>
<dbReference type="AlphaFoldDB" id="A0A9Q0GWN5"/>
<keyword evidence="3" id="KW-1185">Reference proteome</keyword>
<feature type="transmembrane region" description="Helical" evidence="1">
    <location>
        <begin position="96"/>
        <end position="118"/>
    </location>
</feature>
<feature type="transmembrane region" description="Helical" evidence="1">
    <location>
        <begin position="24"/>
        <end position="46"/>
    </location>
</feature>
<name>A0A9Q0GWN5_9MAGN</name>
<evidence type="ECO:0000313" key="2">
    <source>
        <dbReference type="EMBL" id="KAJ4953034.1"/>
    </source>
</evidence>
<comment type="caution">
    <text evidence="2">The sequence shown here is derived from an EMBL/GenBank/DDBJ whole genome shotgun (WGS) entry which is preliminary data.</text>
</comment>
<dbReference type="PANTHER" id="PTHR34967">
    <property type="entry name" value="OS02G0257200 PROTEIN"/>
    <property type="match status" value="1"/>
</dbReference>
<gene>
    <name evidence="2" type="ORF">NE237_029866</name>
</gene>
<reference evidence="2" key="1">
    <citation type="journal article" date="2023" name="Plant J.">
        <title>The genome of the king protea, Protea cynaroides.</title>
        <authorList>
            <person name="Chang J."/>
            <person name="Duong T.A."/>
            <person name="Schoeman C."/>
            <person name="Ma X."/>
            <person name="Roodt D."/>
            <person name="Barker N."/>
            <person name="Li Z."/>
            <person name="Van de Peer Y."/>
            <person name="Mizrachi E."/>
        </authorList>
    </citation>
    <scope>NUCLEOTIDE SEQUENCE</scope>
    <source>
        <tissue evidence="2">Young leaves</tissue>
    </source>
</reference>
<evidence type="ECO:0000313" key="3">
    <source>
        <dbReference type="Proteomes" id="UP001141806"/>
    </source>
</evidence>
<keyword evidence="1" id="KW-1133">Transmembrane helix</keyword>
<protein>
    <submittedName>
        <fullName evidence="2">Uncharacterized protein</fullName>
    </submittedName>
</protein>
<feature type="transmembrane region" description="Helical" evidence="1">
    <location>
        <begin position="165"/>
        <end position="187"/>
    </location>
</feature>
<dbReference type="PANTHER" id="PTHR34967:SF1">
    <property type="entry name" value="OS02G0257200 PROTEIN"/>
    <property type="match status" value="1"/>
</dbReference>
<evidence type="ECO:0000256" key="1">
    <source>
        <dbReference type="SAM" id="Phobius"/>
    </source>
</evidence>
<feature type="transmembrane region" description="Helical" evidence="1">
    <location>
        <begin position="53"/>
        <end position="76"/>
    </location>
</feature>